<feature type="compositionally biased region" description="Basic residues" evidence="2">
    <location>
        <begin position="1638"/>
        <end position="1656"/>
    </location>
</feature>
<reference evidence="4 5" key="1">
    <citation type="journal article" date="2017" name="Mol. Biol. Evol.">
        <title>The 4-celled Tetrabaena socialis nuclear genome reveals the essential components for genetic control of cell number at the origin of multicellularity in the volvocine lineage.</title>
        <authorList>
            <person name="Featherston J."/>
            <person name="Arakaki Y."/>
            <person name="Hanschen E.R."/>
            <person name="Ferris P.J."/>
            <person name="Michod R.E."/>
            <person name="Olson B.J.S.C."/>
            <person name="Nozaki H."/>
            <person name="Durand P.M."/>
        </authorList>
    </citation>
    <scope>NUCLEOTIDE SEQUENCE [LARGE SCALE GENOMIC DNA]</scope>
    <source>
        <strain evidence="4 5">NIES-571</strain>
    </source>
</reference>
<feature type="domain" description="EF-hand" evidence="3">
    <location>
        <begin position="972"/>
        <end position="1007"/>
    </location>
</feature>
<sequence length="1848" mass="198916">MQAAEGTRSAAGQPQQQPQQQQQYQQQQYQQQQQQQQAAYGSPQQVARPPLSRQMTIASQAGGAEWVLEEVYDPNSGRNLKRDPATGLVYSEMAPGDWPQVVGMQDAAGVLHIIQRKDDGGLFGALDAYLRSNKVKFKDTFDRFDADHSGHLDMGELRELVRELLPAGFSEGQLHYFQALLDINGDGGISFEEMMAVAKECLAVEKAAAGGAGRNPEVKAALDRFQAYLLQYSAVALQHFEAQDVARRGHLKLPEFAAFLQRLIPDLREAQRRAILSYLYAQDIDQSGIISWMMLARFMRVPQLAQLTGSGRGPQAFTYGDQALLLDERTQRVYSSPDGCSYPQLVGKLVNGRVTPASGLRPNELWARLDAYLRTNKVKLQQLFDDYDADGSGALGPPELASLIRKMLPDVSRAELHYFLAIMDADGNGAVTYEEFQAAARDSLRATQQLSGVVGAGGGPGGAAFPPDVLAVMEELSGRLAEQPALAKKMFTQADRDGPYSGGPAPREPLLTSLDLEETELLGQRYLRCPASNVVYEYMPPQGSSRAPPPSWPKAVGILDSRSGAIVQRGGRASSADLFTALDTYLRTERVRFSELFAHYDADRSGKLEPRELGVLVADLLGPDRAGPADVAYLVALLDLDGSRSVSEKEFMAVAKEYMALERSAADLGSAAAEEARRTLERASRGLQADKEAGYELFLRHDADGDGRITLLELGGVMTESARAAFQRYDDNGNHKLEPRELARFLRDCLPDLSSGDIRRLITHLHSLDVNGDGALSYDELSHALCAVEMQLPDGRRVGARYVPIRAGPVAGFRPGGGQPAYGSGGGGGPPSYGSGGGDVRPYPDIREWRLEAWYCASEGRELWLDPASGLVYQPPTAPAAEGRGGGSVTGGAWPVLLGARKGEGGLRRLESTLSVRFFTELDRKLRLERVRLGELMGQHDAEGGGGGGGAEALLDERGLARLARSVLGEDLGRAGLRNLMATLDLDGDRHVSQAEVVAAFQRLGDAGSRIAGLQEPAVVDLLNRLGQSVARDPRATWERFCRADGNGSGAIEPAELKCEFVMELRPARASAARRHSGSGGRQPQPQPLRDPDTGLLYDTPDGQYGKGAWPQLVACEDAREGKTPIPPLPSWLLLLDLEAVARDEAGRLADAAARAVRGAKAPRGSPAAGADTLDVRTAASVLLRVATDGGGGDGRGRPEPWCEALLRGMLEVMHDRGVKAKRLARDAAALAEAFRLLTDARDGPALLGDVAAGLNKEYRQELLRSRRLDVRELHHLLTHAHGCDVAKAGRFSYNDLLTAFRAIPVRYPGGTLRPGFAAAPPGAGSLAARSSVGPPAATTQLEAFTHAGKTYYRDPNTGHAYTLVDDRRSEPRMEPAAFRTAPGRGPATILGGGPGAGGRGGPGPVERLFGALDAALKEQRVVRAMRKRAIAPQADRDGRGGGSGGEAQLRLADVRDILLDTLPEVLGGREAAMAVLLYVLYHCPHSLARGAAQQQPLTLGWKDVFKALRAVKCRYPEGTARVGVWAAEELARPADASSASSSRSSSPSTASQSSGRGRVPARDRRDRNRHRHPHDRDRSDPGSAKGARRTASSHASGSGGRRERRRSRSGERDTYGRKHEYDRREYDRHEDSGSGSRGHRHDHHRHRRHSSRSRHGSGSPYDSQYGAGQLPYNLSPEAAAIAAATAVAAGLDPNATVAALQRAAAAAGTRTLRYDAAAAVAAEDPAVAAVRRRMAGDLRMASASPSARNLNLSLREVARRKVHPERRTVTLELHNSPDGKQYGLDAATGLVYYLSASEDYPELAGKLRPSGELSLGGGTSAPLKAVFNSLRTLDEGVLMQLFKAYDT</sequence>
<dbReference type="Pfam" id="PF13499">
    <property type="entry name" value="EF-hand_7"/>
    <property type="match status" value="2"/>
</dbReference>
<evidence type="ECO:0000256" key="2">
    <source>
        <dbReference type="SAM" id="MobiDB-lite"/>
    </source>
</evidence>
<dbReference type="InterPro" id="IPR011992">
    <property type="entry name" value="EF-hand-dom_pair"/>
</dbReference>
<dbReference type="Proteomes" id="UP000236333">
    <property type="component" value="Unassembled WGS sequence"/>
</dbReference>
<protein>
    <recommendedName>
        <fullName evidence="3">EF-hand domain-containing protein</fullName>
    </recommendedName>
</protein>
<feature type="compositionally biased region" description="Low complexity" evidence="2">
    <location>
        <begin position="13"/>
        <end position="37"/>
    </location>
</feature>
<feature type="region of interest" description="Disordered" evidence="2">
    <location>
        <begin position="1"/>
        <end position="50"/>
    </location>
</feature>
<comment type="caution">
    <text evidence="4">The sequence shown here is derived from an EMBL/GenBank/DDBJ whole genome shotgun (WGS) entry which is preliminary data.</text>
</comment>
<dbReference type="PANTHER" id="PTHR23064">
    <property type="entry name" value="TROPONIN"/>
    <property type="match status" value="1"/>
</dbReference>
<proteinExistence type="predicted"/>
<dbReference type="SUPFAM" id="SSF81995">
    <property type="entry name" value="beta-sandwich domain of Sec23/24"/>
    <property type="match status" value="1"/>
</dbReference>
<accession>A0A2J8A5V2</accession>
<evidence type="ECO:0000259" key="3">
    <source>
        <dbReference type="PROSITE" id="PS50222"/>
    </source>
</evidence>
<evidence type="ECO:0000313" key="5">
    <source>
        <dbReference type="Proteomes" id="UP000236333"/>
    </source>
</evidence>
<organism evidence="4 5">
    <name type="scientific">Tetrabaena socialis</name>
    <dbReference type="NCBI Taxonomy" id="47790"/>
    <lineage>
        <taxon>Eukaryota</taxon>
        <taxon>Viridiplantae</taxon>
        <taxon>Chlorophyta</taxon>
        <taxon>core chlorophytes</taxon>
        <taxon>Chlorophyceae</taxon>
        <taxon>CS clade</taxon>
        <taxon>Chlamydomonadales</taxon>
        <taxon>Tetrabaenaceae</taxon>
        <taxon>Tetrabaena</taxon>
    </lineage>
</organism>
<feature type="region of interest" description="Disordered" evidence="2">
    <location>
        <begin position="1070"/>
        <end position="1099"/>
    </location>
</feature>
<feature type="compositionally biased region" description="Basic and acidic residues" evidence="2">
    <location>
        <begin position="1609"/>
        <end position="1633"/>
    </location>
</feature>
<dbReference type="SUPFAM" id="SSF47473">
    <property type="entry name" value="EF-hand"/>
    <property type="match status" value="2"/>
</dbReference>
<dbReference type="Gene3D" id="1.10.238.10">
    <property type="entry name" value="EF-hand"/>
    <property type="match status" value="5"/>
</dbReference>
<dbReference type="PROSITE" id="PS00018">
    <property type="entry name" value="EF_HAND_1"/>
    <property type="match status" value="10"/>
</dbReference>
<feature type="compositionally biased region" description="Low complexity" evidence="2">
    <location>
        <begin position="1535"/>
        <end position="1559"/>
    </location>
</feature>
<dbReference type="CDD" id="cd00051">
    <property type="entry name" value="EFh"/>
    <property type="match status" value="2"/>
</dbReference>
<gene>
    <name evidence="4" type="ORF">TSOC_005602</name>
</gene>
<dbReference type="EMBL" id="PGGS01000155">
    <property type="protein sequence ID" value="PNH07904.1"/>
    <property type="molecule type" value="Genomic_DNA"/>
</dbReference>
<name>A0A2J8A5V2_9CHLO</name>
<feature type="domain" description="EF-hand" evidence="3">
    <location>
        <begin position="725"/>
        <end position="752"/>
    </location>
</feature>
<dbReference type="InterPro" id="IPR018247">
    <property type="entry name" value="EF_Hand_1_Ca_BS"/>
</dbReference>
<feature type="domain" description="EF-hand" evidence="3">
    <location>
        <begin position="689"/>
        <end position="724"/>
    </location>
</feature>
<evidence type="ECO:0000313" key="4">
    <source>
        <dbReference type="EMBL" id="PNH07904.1"/>
    </source>
</evidence>
<keyword evidence="5" id="KW-1185">Reference proteome</keyword>
<feature type="domain" description="EF-hand" evidence="3">
    <location>
        <begin position="179"/>
        <end position="204"/>
    </location>
</feature>
<feature type="domain" description="EF-hand" evidence="3">
    <location>
        <begin position="588"/>
        <end position="623"/>
    </location>
</feature>
<dbReference type="Pfam" id="PF13202">
    <property type="entry name" value="EF-hand_5"/>
    <property type="match status" value="1"/>
</dbReference>
<dbReference type="GO" id="GO:0005509">
    <property type="term" value="F:calcium ion binding"/>
    <property type="evidence" value="ECO:0007669"/>
    <property type="project" value="InterPro"/>
</dbReference>
<feature type="region of interest" description="Disordered" evidence="2">
    <location>
        <begin position="1535"/>
        <end position="1670"/>
    </location>
</feature>
<dbReference type="SMART" id="SM00054">
    <property type="entry name" value="EFh"/>
    <property type="match status" value="10"/>
</dbReference>
<feature type="domain" description="EF-hand" evidence="3">
    <location>
        <begin position="756"/>
        <end position="791"/>
    </location>
</feature>
<dbReference type="InterPro" id="IPR002048">
    <property type="entry name" value="EF_hand_dom"/>
</dbReference>
<evidence type="ECO:0000256" key="1">
    <source>
        <dbReference type="ARBA" id="ARBA00022837"/>
    </source>
</evidence>
<dbReference type="OrthoDB" id="533661at2759"/>
<dbReference type="InterPro" id="IPR052591">
    <property type="entry name" value="CML21-like"/>
</dbReference>
<feature type="region of interest" description="Disordered" evidence="2">
    <location>
        <begin position="814"/>
        <end position="839"/>
    </location>
</feature>
<feature type="domain" description="EF-hand" evidence="3">
    <location>
        <begin position="132"/>
        <end position="167"/>
    </location>
</feature>
<keyword evidence="1" id="KW-0106">Calcium</keyword>
<feature type="domain" description="EF-hand" evidence="3">
    <location>
        <begin position="375"/>
        <end position="410"/>
    </location>
</feature>
<dbReference type="PROSITE" id="PS50222">
    <property type="entry name" value="EF_HAND_2"/>
    <property type="match status" value="9"/>
</dbReference>
<feature type="domain" description="EF-hand" evidence="3">
    <location>
        <begin position="411"/>
        <end position="446"/>
    </location>
</feature>